<keyword evidence="2" id="KW-1185">Reference proteome</keyword>
<organism evidence="1 2">
    <name type="scientific">Paxillus rubicundulus Ve08.2h10</name>
    <dbReference type="NCBI Taxonomy" id="930991"/>
    <lineage>
        <taxon>Eukaryota</taxon>
        <taxon>Fungi</taxon>
        <taxon>Dikarya</taxon>
        <taxon>Basidiomycota</taxon>
        <taxon>Agaricomycotina</taxon>
        <taxon>Agaricomycetes</taxon>
        <taxon>Agaricomycetidae</taxon>
        <taxon>Boletales</taxon>
        <taxon>Paxilineae</taxon>
        <taxon>Paxillaceae</taxon>
        <taxon>Paxillus</taxon>
    </lineage>
</organism>
<dbReference type="OrthoDB" id="3040728at2759"/>
<protein>
    <submittedName>
        <fullName evidence="1">Uncharacterized protein</fullName>
    </submittedName>
</protein>
<proteinExistence type="predicted"/>
<dbReference type="AlphaFoldDB" id="A0A0D0E4V7"/>
<dbReference type="HOGENOM" id="CLU_2606697_0_0_1"/>
<accession>A0A0D0E4V7</accession>
<evidence type="ECO:0000313" key="2">
    <source>
        <dbReference type="Proteomes" id="UP000054538"/>
    </source>
</evidence>
<evidence type="ECO:0000313" key="1">
    <source>
        <dbReference type="EMBL" id="KIK96329.1"/>
    </source>
</evidence>
<reference evidence="1 2" key="1">
    <citation type="submission" date="2014-04" db="EMBL/GenBank/DDBJ databases">
        <authorList>
            <consortium name="DOE Joint Genome Institute"/>
            <person name="Kuo A."/>
            <person name="Kohler A."/>
            <person name="Jargeat P."/>
            <person name="Nagy L.G."/>
            <person name="Floudas D."/>
            <person name="Copeland A."/>
            <person name="Barry K.W."/>
            <person name="Cichocki N."/>
            <person name="Veneault-Fourrey C."/>
            <person name="LaButti K."/>
            <person name="Lindquist E.A."/>
            <person name="Lipzen A."/>
            <person name="Lundell T."/>
            <person name="Morin E."/>
            <person name="Murat C."/>
            <person name="Sun H."/>
            <person name="Tunlid A."/>
            <person name="Henrissat B."/>
            <person name="Grigoriev I.V."/>
            <person name="Hibbett D.S."/>
            <person name="Martin F."/>
            <person name="Nordberg H.P."/>
            <person name="Cantor M.N."/>
            <person name="Hua S.X."/>
        </authorList>
    </citation>
    <scope>NUCLEOTIDE SEQUENCE [LARGE SCALE GENOMIC DNA]</scope>
    <source>
        <strain evidence="1 2">Ve08.2h10</strain>
    </source>
</reference>
<name>A0A0D0E4V7_9AGAM</name>
<gene>
    <name evidence="1" type="ORF">PAXRUDRAFT_826093</name>
</gene>
<dbReference type="Proteomes" id="UP000054538">
    <property type="component" value="Unassembled WGS sequence"/>
</dbReference>
<dbReference type="EMBL" id="KN824992">
    <property type="protein sequence ID" value="KIK96329.1"/>
    <property type="molecule type" value="Genomic_DNA"/>
</dbReference>
<reference evidence="2" key="2">
    <citation type="submission" date="2015-01" db="EMBL/GenBank/DDBJ databases">
        <title>Evolutionary Origins and Diversification of the Mycorrhizal Mutualists.</title>
        <authorList>
            <consortium name="DOE Joint Genome Institute"/>
            <consortium name="Mycorrhizal Genomics Consortium"/>
            <person name="Kohler A."/>
            <person name="Kuo A."/>
            <person name="Nagy L.G."/>
            <person name="Floudas D."/>
            <person name="Copeland A."/>
            <person name="Barry K.W."/>
            <person name="Cichocki N."/>
            <person name="Veneault-Fourrey C."/>
            <person name="LaButti K."/>
            <person name="Lindquist E.A."/>
            <person name="Lipzen A."/>
            <person name="Lundell T."/>
            <person name="Morin E."/>
            <person name="Murat C."/>
            <person name="Riley R."/>
            <person name="Ohm R."/>
            <person name="Sun H."/>
            <person name="Tunlid A."/>
            <person name="Henrissat B."/>
            <person name="Grigoriev I.V."/>
            <person name="Hibbett D.S."/>
            <person name="Martin F."/>
        </authorList>
    </citation>
    <scope>NUCLEOTIDE SEQUENCE [LARGE SCALE GENOMIC DNA]</scope>
    <source>
        <strain evidence="2">Ve08.2h10</strain>
    </source>
</reference>
<dbReference type="InParanoid" id="A0A0D0E4V7"/>
<sequence length="79" mass="8692">MTSSYINGESIIFGTLFVLRVRVRPLLDQKKTACPARVAVAGQENIETVHEPKPIQNAITLCVDRVAVLWKVPAVHKPG</sequence>